<comment type="function">
    <text evidence="6">Ligates lysine onto the cytidine present at position 34 of the AUA codon-specific tRNA(Ile) that contains the anticodon CAU, in an ATP-dependent manner. Cytidine is converted to lysidine, thus changing the amino acid specificity of the tRNA from methionine to isoleucine.</text>
</comment>
<dbReference type="GO" id="GO:0005737">
    <property type="term" value="C:cytoplasm"/>
    <property type="evidence" value="ECO:0007669"/>
    <property type="project" value="UniProtKB-SubCell"/>
</dbReference>
<dbReference type="InterPro" id="IPR011063">
    <property type="entry name" value="TilS/TtcA_N"/>
</dbReference>
<evidence type="ECO:0000313" key="9">
    <source>
        <dbReference type="Proteomes" id="UP000317904"/>
    </source>
</evidence>
<dbReference type="GO" id="GO:0005524">
    <property type="term" value="F:ATP binding"/>
    <property type="evidence" value="ECO:0007669"/>
    <property type="project" value="UniProtKB-UniRule"/>
</dbReference>
<organism evidence="8 9">
    <name type="scientific">Mycoplasma struthionis</name>
    <dbReference type="NCBI Taxonomy" id="538220"/>
    <lineage>
        <taxon>Bacteria</taxon>
        <taxon>Bacillati</taxon>
        <taxon>Mycoplasmatota</taxon>
        <taxon>Mollicutes</taxon>
        <taxon>Mycoplasmataceae</taxon>
        <taxon>Mycoplasma</taxon>
    </lineage>
</organism>
<evidence type="ECO:0000256" key="6">
    <source>
        <dbReference type="HAMAP-Rule" id="MF_01161"/>
    </source>
</evidence>
<dbReference type="GO" id="GO:0006400">
    <property type="term" value="P:tRNA modification"/>
    <property type="evidence" value="ECO:0007669"/>
    <property type="project" value="UniProtKB-UniRule"/>
</dbReference>
<dbReference type="GO" id="GO:0032267">
    <property type="term" value="F:tRNA(Ile)-lysidine synthase activity"/>
    <property type="evidence" value="ECO:0007669"/>
    <property type="project" value="UniProtKB-EC"/>
</dbReference>
<keyword evidence="1 6" id="KW-0436">Ligase</keyword>
<comment type="domain">
    <text evidence="6">The N-terminal region contains the highly conserved SGGXDS motif, predicted to be a P-loop motif involved in ATP binding.</text>
</comment>
<feature type="binding site" evidence="6">
    <location>
        <begin position="25"/>
        <end position="30"/>
    </location>
    <ligand>
        <name>ATP</name>
        <dbReference type="ChEBI" id="CHEBI:30616"/>
    </ligand>
</feature>
<evidence type="ECO:0000256" key="2">
    <source>
        <dbReference type="ARBA" id="ARBA00022694"/>
    </source>
</evidence>
<evidence type="ECO:0000256" key="5">
    <source>
        <dbReference type="ARBA" id="ARBA00048539"/>
    </source>
</evidence>
<dbReference type="Proteomes" id="UP000317904">
    <property type="component" value="Unassembled WGS sequence"/>
</dbReference>
<feature type="domain" description="tRNA(Ile)-lysidine/2-thiocytidine synthase N-terminal" evidence="7">
    <location>
        <begin position="20"/>
        <end position="193"/>
    </location>
</feature>
<dbReference type="InterPro" id="IPR012795">
    <property type="entry name" value="tRNA_Ile_lys_synt_N"/>
</dbReference>
<dbReference type="CDD" id="cd01992">
    <property type="entry name" value="TilS_N"/>
    <property type="match status" value="1"/>
</dbReference>
<accession>A0A502MJA1</accession>
<evidence type="ECO:0000313" key="8">
    <source>
        <dbReference type="EMBL" id="TPI02565.1"/>
    </source>
</evidence>
<dbReference type="NCBIfam" id="TIGR02432">
    <property type="entry name" value="lysidine_TilS_N"/>
    <property type="match status" value="1"/>
</dbReference>
<name>A0A502MJA1_9MOLU</name>
<evidence type="ECO:0000256" key="4">
    <source>
        <dbReference type="ARBA" id="ARBA00022840"/>
    </source>
</evidence>
<keyword evidence="4 6" id="KW-0067">ATP-binding</keyword>
<keyword evidence="3 6" id="KW-0547">Nucleotide-binding</keyword>
<dbReference type="RefSeq" id="WP_140700898.1">
    <property type="nucleotide sequence ID" value="NZ_VFSY01000015.1"/>
</dbReference>
<dbReference type="Pfam" id="PF01171">
    <property type="entry name" value="ATP_bind_3"/>
    <property type="match status" value="1"/>
</dbReference>
<comment type="subcellular location">
    <subcellularLocation>
        <location evidence="6">Cytoplasm</location>
    </subcellularLocation>
</comment>
<evidence type="ECO:0000256" key="3">
    <source>
        <dbReference type="ARBA" id="ARBA00022741"/>
    </source>
</evidence>
<protein>
    <recommendedName>
        <fullName evidence="6">tRNA(Ile)-lysidine synthase</fullName>
        <ecNumber evidence="6">6.3.4.19</ecNumber>
    </recommendedName>
    <alternativeName>
        <fullName evidence="6">tRNA(Ile)-2-lysyl-cytidine synthase</fullName>
    </alternativeName>
    <alternativeName>
        <fullName evidence="6">tRNA(Ile)-lysidine synthetase</fullName>
    </alternativeName>
</protein>
<dbReference type="PANTHER" id="PTHR43033">
    <property type="entry name" value="TRNA(ILE)-LYSIDINE SYNTHASE-RELATED"/>
    <property type="match status" value="1"/>
</dbReference>
<dbReference type="SUPFAM" id="SSF52402">
    <property type="entry name" value="Adenine nucleotide alpha hydrolases-like"/>
    <property type="match status" value="1"/>
</dbReference>
<proteinExistence type="inferred from homology"/>
<dbReference type="EC" id="6.3.4.19" evidence="6"/>
<gene>
    <name evidence="6 8" type="primary">tilS</name>
    <name evidence="8" type="ORF">FJM01_00455</name>
</gene>
<comment type="caution">
    <text evidence="8">The sequence shown here is derived from an EMBL/GenBank/DDBJ whole genome shotgun (WGS) entry which is preliminary data.</text>
</comment>
<evidence type="ECO:0000259" key="7">
    <source>
        <dbReference type="Pfam" id="PF01171"/>
    </source>
</evidence>
<dbReference type="HAMAP" id="MF_01161">
    <property type="entry name" value="tRNA_Ile_lys_synt"/>
    <property type="match status" value="1"/>
</dbReference>
<keyword evidence="2 6" id="KW-0819">tRNA processing</keyword>
<sequence length="304" mass="36910">MTNRILELLKNLNIDKKTPILIGNSGGPDSMFLSYILKDYNLILVHVNYHKRKTSDYDQSLVYEFAKKFNKHFEVLEIKHSEKQSGNFQAIAREERYDFYKQMAKKYNTNILFLAHHKDDFLETAIMQENSKRMPEYWGIKKENQIDNLLIYRPLLDYFWKDEIKNYMLENNYEFAIDYTNDLPEYTRNKIRLELKKISVDKKQLLLDEYNTKNVEKLKQTKEIKELYDNWKNQDFDCDFLKKQVLKKELVFYLIHNNFKNIKLSKNKLENIILFLESKNRTSKYKLADDIFLYKQKNMIKYSI</sequence>
<dbReference type="InterPro" id="IPR012094">
    <property type="entry name" value="tRNA_Ile_lys_synt"/>
</dbReference>
<comment type="similarity">
    <text evidence="6">Belongs to the tRNA(Ile)-lysidine synthase family.</text>
</comment>
<dbReference type="AlphaFoldDB" id="A0A502MJA1"/>
<reference evidence="8 9" key="1">
    <citation type="submission" date="2019-06" db="EMBL/GenBank/DDBJ databases">
        <title>A comparative genomics study of ostrich specific Mycoplasmas.</title>
        <authorList>
            <person name="Botes A."/>
            <person name="Nel T."/>
        </authorList>
    </citation>
    <scope>NUCLEOTIDE SEQUENCE [LARGE SCALE GENOMIC DNA]</scope>
    <source>
        <strain evidence="8 9">Ms01</strain>
    </source>
</reference>
<dbReference type="PANTHER" id="PTHR43033:SF1">
    <property type="entry name" value="TRNA(ILE)-LYSIDINE SYNTHASE-RELATED"/>
    <property type="match status" value="1"/>
</dbReference>
<keyword evidence="6" id="KW-0963">Cytoplasm</keyword>
<dbReference type="InterPro" id="IPR014729">
    <property type="entry name" value="Rossmann-like_a/b/a_fold"/>
</dbReference>
<dbReference type="EMBL" id="VFSY01000015">
    <property type="protein sequence ID" value="TPI02565.1"/>
    <property type="molecule type" value="Genomic_DNA"/>
</dbReference>
<dbReference type="Gene3D" id="3.40.50.620">
    <property type="entry name" value="HUPs"/>
    <property type="match status" value="1"/>
</dbReference>
<comment type="catalytic activity">
    <reaction evidence="5 6">
        <text>cytidine(34) in tRNA(Ile2) + L-lysine + ATP = lysidine(34) in tRNA(Ile2) + AMP + diphosphate + H(+)</text>
        <dbReference type="Rhea" id="RHEA:43744"/>
        <dbReference type="Rhea" id="RHEA-COMP:10625"/>
        <dbReference type="Rhea" id="RHEA-COMP:10670"/>
        <dbReference type="ChEBI" id="CHEBI:15378"/>
        <dbReference type="ChEBI" id="CHEBI:30616"/>
        <dbReference type="ChEBI" id="CHEBI:32551"/>
        <dbReference type="ChEBI" id="CHEBI:33019"/>
        <dbReference type="ChEBI" id="CHEBI:82748"/>
        <dbReference type="ChEBI" id="CHEBI:83665"/>
        <dbReference type="ChEBI" id="CHEBI:456215"/>
        <dbReference type="EC" id="6.3.4.19"/>
    </reaction>
</comment>
<evidence type="ECO:0000256" key="1">
    <source>
        <dbReference type="ARBA" id="ARBA00022598"/>
    </source>
</evidence>